<proteinExistence type="predicted"/>
<gene>
    <name evidence="5" type="ORF">MNBD_UNCLBAC01-887</name>
</gene>
<dbReference type="PANTHER" id="PTHR43000">
    <property type="entry name" value="DTDP-D-GLUCOSE 4,6-DEHYDRATASE-RELATED"/>
    <property type="match status" value="1"/>
</dbReference>
<dbReference type="NCBIfam" id="TIGR01181">
    <property type="entry name" value="dTDP_gluc_dehyt"/>
    <property type="match status" value="1"/>
</dbReference>
<evidence type="ECO:0000256" key="2">
    <source>
        <dbReference type="ARBA" id="ARBA00023027"/>
    </source>
</evidence>
<dbReference type="InterPro" id="IPR005888">
    <property type="entry name" value="dTDP_Gluc_deHydtase"/>
</dbReference>
<dbReference type="Gene3D" id="3.40.50.720">
    <property type="entry name" value="NAD(P)-binding Rossmann-like Domain"/>
    <property type="match status" value="1"/>
</dbReference>
<dbReference type="AlphaFoldDB" id="A0A3B1DMN2"/>
<dbReference type="InterPro" id="IPR036291">
    <property type="entry name" value="NAD(P)-bd_dom_sf"/>
</dbReference>
<evidence type="ECO:0000259" key="4">
    <source>
        <dbReference type="Pfam" id="PF16363"/>
    </source>
</evidence>
<evidence type="ECO:0000256" key="1">
    <source>
        <dbReference type="ARBA" id="ARBA00001911"/>
    </source>
</evidence>
<reference evidence="5" key="1">
    <citation type="submission" date="2018-06" db="EMBL/GenBank/DDBJ databases">
        <authorList>
            <person name="Zhirakovskaya E."/>
        </authorList>
    </citation>
    <scope>NUCLEOTIDE SEQUENCE</scope>
</reference>
<dbReference type="CDD" id="cd05246">
    <property type="entry name" value="dTDP_GD_SDR_e"/>
    <property type="match status" value="1"/>
</dbReference>
<protein>
    <submittedName>
        <fullName evidence="5">dTDP-glucose 4,6-dehydratase</fullName>
        <ecNumber evidence="5">4.2.1.46</ecNumber>
    </submittedName>
</protein>
<dbReference type="EMBL" id="UOGJ01000127">
    <property type="protein sequence ID" value="VAX37354.1"/>
    <property type="molecule type" value="Genomic_DNA"/>
</dbReference>
<keyword evidence="2" id="KW-0520">NAD</keyword>
<dbReference type="FunFam" id="3.40.50.720:FF:000304">
    <property type="entry name" value="UDP-glucose 4,6-dehydratase"/>
    <property type="match status" value="1"/>
</dbReference>
<dbReference type="Pfam" id="PF16363">
    <property type="entry name" value="GDP_Man_Dehyd"/>
    <property type="match status" value="1"/>
</dbReference>
<accession>A0A3B1DMN2</accession>
<dbReference type="SUPFAM" id="SSF51735">
    <property type="entry name" value="NAD(P)-binding Rossmann-fold domains"/>
    <property type="match status" value="1"/>
</dbReference>
<dbReference type="Gene3D" id="3.90.25.10">
    <property type="entry name" value="UDP-galactose 4-epimerase, domain 1"/>
    <property type="match status" value="1"/>
</dbReference>
<evidence type="ECO:0000256" key="3">
    <source>
        <dbReference type="ARBA" id="ARBA00023239"/>
    </source>
</evidence>
<keyword evidence="3 5" id="KW-0456">Lyase</keyword>
<evidence type="ECO:0000313" key="5">
    <source>
        <dbReference type="EMBL" id="VAX37354.1"/>
    </source>
</evidence>
<name>A0A3B1DMN2_9ZZZZ</name>
<dbReference type="GO" id="GO:0008460">
    <property type="term" value="F:dTDP-glucose 4,6-dehydratase activity"/>
    <property type="evidence" value="ECO:0007669"/>
    <property type="project" value="UniProtKB-EC"/>
</dbReference>
<dbReference type="EC" id="4.2.1.46" evidence="5"/>
<comment type="cofactor">
    <cofactor evidence="1">
        <name>NAD(+)</name>
        <dbReference type="ChEBI" id="CHEBI:57540"/>
    </cofactor>
</comment>
<dbReference type="GO" id="GO:0009225">
    <property type="term" value="P:nucleotide-sugar metabolic process"/>
    <property type="evidence" value="ECO:0007669"/>
    <property type="project" value="InterPro"/>
</dbReference>
<sequence>MKKILITGGSGFIGSNFLKYMLKKYPDYLIINFDALTYAGNQDNLKDIANNSNYTFVKGDITNSENVKMAMKDIDYVVHFAAESHVDRSIEGPEVFVTTNVLGTQILLDHAKNNDIKKFLHVSTDEVYGSLGKTGYFTEKTALSPNSPYSASKAGSDFLVQAYFETFQFPILMTRCSNNYGPYQFPEKLIPLMISNALENKNLPVYGDGMNVRDWLYVEDHCSAIDTVLHKGKEGEVYNIGGNNEWYNIDIIKLILKELNKPESLIEFVQDRLGHDRRYAIDASKIKNDLGWEPSIQFEEGIKKTIHWYVENSQWIERIKNEEYLQ</sequence>
<dbReference type="InterPro" id="IPR016040">
    <property type="entry name" value="NAD(P)-bd_dom"/>
</dbReference>
<organism evidence="5">
    <name type="scientific">hydrothermal vent metagenome</name>
    <dbReference type="NCBI Taxonomy" id="652676"/>
    <lineage>
        <taxon>unclassified sequences</taxon>
        <taxon>metagenomes</taxon>
        <taxon>ecological metagenomes</taxon>
    </lineage>
</organism>
<feature type="domain" description="NAD(P)-binding" evidence="4">
    <location>
        <begin position="5"/>
        <end position="305"/>
    </location>
</feature>